<proteinExistence type="predicted"/>
<comment type="caution">
    <text evidence="1">The sequence shown here is derived from an EMBL/GenBank/DDBJ whole genome shotgun (WGS) entry which is preliminary data.</text>
</comment>
<dbReference type="AlphaFoldDB" id="A0A2P6FCB2"/>
<dbReference type="RefSeq" id="WP_040093244.1">
    <property type="nucleotide sequence ID" value="NZ_CM020866.1"/>
</dbReference>
<evidence type="ECO:0000313" key="3">
    <source>
        <dbReference type="Proteomes" id="UP000031565"/>
    </source>
</evidence>
<protein>
    <submittedName>
        <fullName evidence="2">DUF177 domain-containing protein</fullName>
    </submittedName>
</protein>
<dbReference type="Proteomes" id="UP000274545">
    <property type="component" value="Unassembled WGS sequence"/>
</dbReference>
<reference evidence="1 3" key="2">
    <citation type="journal article" date="2015" name="MBio">
        <title>Genome sequence of the Drosophila melanogaster male-killing Spiroplasma strain MSRO endosymbiont.</title>
        <authorList>
            <person name="Paredes J.C."/>
            <person name="Herren J.K."/>
            <person name="Schupfer F."/>
            <person name="Marin R."/>
            <person name="Claverol S."/>
            <person name="Kuo C.H."/>
            <person name="Lemaitre B."/>
            <person name="Beven L."/>
        </authorList>
    </citation>
    <scope>NUCLEOTIDE SEQUENCE [LARGE SCALE GENOMIC DNA]</scope>
    <source>
        <strain evidence="1 3">MSRO</strain>
    </source>
</reference>
<evidence type="ECO:0000313" key="1">
    <source>
        <dbReference type="EMBL" id="PQM31105.1"/>
    </source>
</evidence>
<reference evidence="1" key="1">
    <citation type="submission" date="2014-10" db="EMBL/GenBank/DDBJ databases">
        <authorList>
            <person name="Seo M.-J."/>
            <person name="Seok Y.J."/>
            <person name="Cha I.-T."/>
        </authorList>
    </citation>
    <scope>NUCLEOTIDE SEQUENCE</scope>
    <source>
        <strain evidence="1">MSRO</strain>
    </source>
</reference>
<sequence>MIYTEADLIKQPIITIETALIITDELLAYSPNIKALNNVVITGVLTYHASLNAVNVVATIQGEIVVEDARTLEHFKVPINLKWNDEYSFKFFKKSDINYLNEQNFDIIKYAWDEIIMNIPINLSKNSDKIISGDSTWQVFLEDEFAAYQATQVDSRWEQLHEKLVKTTKEGK</sequence>
<reference evidence="2 4" key="4">
    <citation type="journal article" date="2019" name="Genome Biol. Evol.">
        <title>Toxin and genome evolution in a Drosophila defensive symbiosis.</title>
        <authorList>
            <person name="Ballinger M.J."/>
            <person name="Gawryluk R.M."/>
            <person name="Perlman S.J."/>
        </authorList>
    </citation>
    <scope>NUCLEOTIDE SEQUENCE [LARGE SCALE GENOMIC DNA]</scope>
    <source>
        <strain evidence="2">SNeo</strain>
        <strain evidence="4">sNeo</strain>
    </source>
</reference>
<name>A0A2P6FCB2_9MOLU</name>
<evidence type="ECO:0000313" key="2">
    <source>
        <dbReference type="EMBL" id="RUP77467.1"/>
    </source>
</evidence>
<dbReference type="EMBL" id="RAHC01000002">
    <property type="protein sequence ID" value="RUP77467.1"/>
    <property type="molecule type" value="Genomic_DNA"/>
</dbReference>
<dbReference type="EMBL" id="JTLV02000001">
    <property type="protein sequence ID" value="PQM31105.1"/>
    <property type="molecule type" value="Genomic_DNA"/>
</dbReference>
<dbReference type="OrthoDB" id="388892at2"/>
<accession>A0A2P6FCB2</accession>
<organism evidence="1 3">
    <name type="scientific">Spiroplasma poulsonii</name>
    <dbReference type="NCBI Taxonomy" id="2138"/>
    <lineage>
        <taxon>Bacteria</taxon>
        <taxon>Bacillati</taxon>
        <taxon>Mycoplasmatota</taxon>
        <taxon>Mollicutes</taxon>
        <taxon>Entomoplasmatales</taxon>
        <taxon>Spiroplasmataceae</taxon>
        <taxon>Spiroplasma</taxon>
    </lineage>
</organism>
<evidence type="ECO:0000313" key="4">
    <source>
        <dbReference type="Proteomes" id="UP000274545"/>
    </source>
</evidence>
<keyword evidence="3" id="KW-1185">Reference proteome</keyword>
<gene>
    <name evidence="2" type="ORF">D6D54_02540</name>
    <name evidence="1" type="ORF">SMSRO_SF009050</name>
</gene>
<dbReference type="STRING" id="2138.SMSRO_v1c08700"/>
<dbReference type="Proteomes" id="UP000031565">
    <property type="component" value="Unassembled WGS sequence"/>
</dbReference>
<reference evidence="1" key="3">
    <citation type="submission" date="2017-11" db="EMBL/GenBank/DDBJ databases">
        <title>Cell-free culture of the endosymbiotic bacteria Spiroplasma poulsonii highlights bacterial genes involved in host-symbiont interactions.</title>
        <authorList>
            <person name="Masson F."/>
            <person name="Calderon Copete S.P."/>
            <person name="Schupfer F."/>
            <person name="Garcia-Arraez G."/>
            <person name="Lemaitre B."/>
        </authorList>
    </citation>
    <scope>NUCLEOTIDE SEQUENCE</scope>
    <source>
        <strain evidence="1">MSRO</strain>
    </source>
</reference>